<accession>A0A3M7QR54</accession>
<dbReference type="Proteomes" id="UP000276133">
    <property type="component" value="Unassembled WGS sequence"/>
</dbReference>
<dbReference type="AlphaFoldDB" id="A0A3M7QR54"/>
<comment type="caution">
    <text evidence="1">The sequence shown here is derived from an EMBL/GenBank/DDBJ whole genome shotgun (WGS) entry which is preliminary data.</text>
</comment>
<protein>
    <submittedName>
        <fullName evidence="1">Uncharacterized protein</fullName>
    </submittedName>
</protein>
<name>A0A3M7QR54_BRAPC</name>
<proteinExistence type="predicted"/>
<dbReference type="EMBL" id="REGN01005333">
    <property type="protein sequence ID" value="RNA13763.1"/>
    <property type="molecule type" value="Genomic_DNA"/>
</dbReference>
<sequence>MAKIVKYVESKNLRSYQEKILKFLHNLNYIKVIVHNTIEIFINFKLIFDHLIKINFNGQTFYI</sequence>
<organism evidence="1 2">
    <name type="scientific">Brachionus plicatilis</name>
    <name type="common">Marine rotifer</name>
    <name type="synonym">Brachionus muelleri</name>
    <dbReference type="NCBI Taxonomy" id="10195"/>
    <lineage>
        <taxon>Eukaryota</taxon>
        <taxon>Metazoa</taxon>
        <taxon>Spiralia</taxon>
        <taxon>Gnathifera</taxon>
        <taxon>Rotifera</taxon>
        <taxon>Eurotatoria</taxon>
        <taxon>Monogononta</taxon>
        <taxon>Pseudotrocha</taxon>
        <taxon>Ploima</taxon>
        <taxon>Brachionidae</taxon>
        <taxon>Brachionus</taxon>
    </lineage>
</organism>
<gene>
    <name evidence="1" type="ORF">BpHYR1_015293</name>
</gene>
<evidence type="ECO:0000313" key="1">
    <source>
        <dbReference type="EMBL" id="RNA13763.1"/>
    </source>
</evidence>
<keyword evidence="2" id="KW-1185">Reference proteome</keyword>
<reference evidence="1 2" key="1">
    <citation type="journal article" date="2018" name="Sci. Rep.">
        <title>Genomic signatures of local adaptation to the degree of environmental predictability in rotifers.</title>
        <authorList>
            <person name="Franch-Gras L."/>
            <person name="Hahn C."/>
            <person name="Garcia-Roger E.M."/>
            <person name="Carmona M.J."/>
            <person name="Serra M."/>
            <person name="Gomez A."/>
        </authorList>
    </citation>
    <scope>NUCLEOTIDE SEQUENCE [LARGE SCALE GENOMIC DNA]</scope>
    <source>
        <strain evidence="1">HYR1</strain>
    </source>
</reference>
<evidence type="ECO:0000313" key="2">
    <source>
        <dbReference type="Proteomes" id="UP000276133"/>
    </source>
</evidence>